<dbReference type="InterPro" id="IPR036259">
    <property type="entry name" value="MFS_trans_sf"/>
</dbReference>
<feature type="transmembrane region" description="Helical" evidence="2">
    <location>
        <begin position="565"/>
        <end position="583"/>
    </location>
</feature>
<evidence type="ECO:0000256" key="1">
    <source>
        <dbReference type="SAM" id="MobiDB-lite"/>
    </source>
</evidence>
<dbReference type="EMBL" id="BMAT01012094">
    <property type="protein sequence ID" value="GFR85741.1"/>
    <property type="molecule type" value="Genomic_DNA"/>
</dbReference>
<feature type="compositionally biased region" description="Low complexity" evidence="1">
    <location>
        <begin position="8"/>
        <end position="22"/>
    </location>
</feature>
<feature type="transmembrane region" description="Helical" evidence="2">
    <location>
        <begin position="157"/>
        <end position="179"/>
    </location>
</feature>
<evidence type="ECO:0000313" key="4">
    <source>
        <dbReference type="Proteomes" id="UP000762676"/>
    </source>
</evidence>
<feature type="compositionally biased region" description="Basic and acidic residues" evidence="1">
    <location>
        <begin position="38"/>
        <end position="52"/>
    </location>
</feature>
<reference evidence="3 4" key="1">
    <citation type="journal article" date="2021" name="Elife">
        <title>Chloroplast acquisition without the gene transfer in kleptoplastic sea slugs, Plakobranchus ocellatus.</title>
        <authorList>
            <person name="Maeda T."/>
            <person name="Takahashi S."/>
            <person name="Yoshida T."/>
            <person name="Shimamura S."/>
            <person name="Takaki Y."/>
            <person name="Nagai Y."/>
            <person name="Toyoda A."/>
            <person name="Suzuki Y."/>
            <person name="Arimoto A."/>
            <person name="Ishii H."/>
            <person name="Satoh N."/>
            <person name="Nishiyama T."/>
            <person name="Hasebe M."/>
            <person name="Maruyama T."/>
            <person name="Minagawa J."/>
            <person name="Obokata J."/>
            <person name="Shigenobu S."/>
        </authorList>
    </citation>
    <scope>NUCLEOTIDE SEQUENCE [LARGE SCALE GENOMIC DNA]</scope>
</reference>
<feature type="region of interest" description="Disordered" evidence="1">
    <location>
        <begin position="1"/>
        <end position="52"/>
    </location>
</feature>
<comment type="caution">
    <text evidence="3">The sequence shown here is derived from an EMBL/GenBank/DDBJ whole genome shotgun (WGS) entry which is preliminary data.</text>
</comment>
<organism evidence="3 4">
    <name type="scientific">Elysia marginata</name>
    <dbReference type="NCBI Taxonomy" id="1093978"/>
    <lineage>
        <taxon>Eukaryota</taxon>
        <taxon>Metazoa</taxon>
        <taxon>Spiralia</taxon>
        <taxon>Lophotrochozoa</taxon>
        <taxon>Mollusca</taxon>
        <taxon>Gastropoda</taxon>
        <taxon>Heterobranchia</taxon>
        <taxon>Euthyneura</taxon>
        <taxon>Panpulmonata</taxon>
        <taxon>Sacoglossa</taxon>
        <taxon>Placobranchoidea</taxon>
        <taxon>Plakobranchidae</taxon>
        <taxon>Elysia</taxon>
    </lineage>
</organism>
<feature type="transmembrane region" description="Helical" evidence="2">
    <location>
        <begin position="619"/>
        <end position="646"/>
    </location>
</feature>
<dbReference type="AlphaFoldDB" id="A0AAV4GL21"/>
<evidence type="ECO:0000313" key="3">
    <source>
        <dbReference type="EMBL" id="GFR85741.1"/>
    </source>
</evidence>
<feature type="transmembrane region" description="Helical" evidence="2">
    <location>
        <begin position="242"/>
        <end position="260"/>
    </location>
</feature>
<feature type="transmembrane region" description="Helical" evidence="2">
    <location>
        <begin position="125"/>
        <end position="145"/>
    </location>
</feature>
<gene>
    <name evidence="3" type="ORF">ElyMa_006035800</name>
</gene>
<accession>A0AAV4GL21</accession>
<keyword evidence="2" id="KW-0812">Transmembrane</keyword>
<feature type="transmembrane region" description="Helical" evidence="2">
    <location>
        <begin position="281"/>
        <end position="305"/>
    </location>
</feature>
<proteinExistence type="predicted"/>
<feature type="transmembrane region" description="Helical" evidence="2">
    <location>
        <begin position="667"/>
        <end position="689"/>
    </location>
</feature>
<feature type="transmembrane region" description="Helical" evidence="2">
    <location>
        <begin position="515"/>
        <end position="535"/>
    </location>
</feature>
<dbReference type="SUPFAM" id="SSF103473">
    <property type="entry name" value="MFS general substrate transporter"/>
    <property type="match status" value="2"/>
</dbReference>
<name>A0AAV4GL21_9GAST</name>
<sequence length="799" mass="87928">MDKFKTPSARTTTRSLSTSSLTIKENTPRPRQSLPRQVSEDTRRKLSFRNRPEAGRIANSTKKISDLYKNPQLYAGVWQKQLCQWSFHRSCLQIVPVSIAIQFCAVSAALFSVPSLLLHGMSQKMAALTFLLSGFCGVICITLFRTLIKRFHNQRGMLVRIVIAFIIYFIVGVILVFLANVRILKTLSDLAINKALTSGNGINSTWPQDWNLTSPIIEQNPSTLVELERISFTHTVSENVPVIFKIIAFVGFAILGTSVGSGQYLLHSVAMTSAHSDRHQVLVSIATLAAAGGGCFICIISSADISGANSDSSLQRIAINIAILCGVNIFLLVLSVVCFILAWHLEMRDLRHSITNYSAAPPKSQRVSRSPQEIFDECAHLLGHHTPRMPRSPYHHRPPKYYDPTQQRFVPRLPSTGSLGYHTDGSAADASVVGAQERWSRRISKKLPPHLLDRQETLSNASEGSEATTAFDESTALNFSSEILKRYNYAVPRVKDSNNHRLRGNSSLFSSSSNLWKMILILFLCLCLSSSMLSFEYSATSYLSAVAEAKTSSIFCNLDLAVRRGSSGLLLSYVAFAVGAMLHCKFRDRTGWKKLTLAICLVFSLLTLLLTVLRDTPGLFLLAAFTHGLLKVMVVALPHLLMLQGVRSQGGHPTEKRQMLLIEGSTCFLWCMMPVSVALSGITAGPLAYATGRIETPMMYSACPLPLDRLREPITSLAASISSLDLHPLALRLPTLSVLETLLPYLSSPCPLKTMEATTARLASLGIPARRRQHLENGDDNIKACSKDVLVAVPTADDR</sequence>
<keyword evidence="2" id="KW-1133">Transmembrane helix</keyword>
<feature type="transmembrane region" description="Helical" evidence="2">
    <location>
        <begin position="317"/>
        <end position="343"/>
    </location>
</feature>
<dbReference type="Gene3D" id="1.20.1250.20">
    <property type="entry name" value="MFS general substrate transporter like domains"/>
    <property type="match status" value="1"/>
</dbReference>
<protein>
    <submittedName>
        <fullName evidence="3">Uncharacterized protein</fullName>
    </submittedName>
</protein>
<dbReference type="Proteomes" id="UP000762676">
    <property type="component" value="Unassembled WGS sequence"/>
</dbReference>
<feature type="transmembrane region" description="Helical" evidence="2">
    <location>
        <begin position="595"/>
        <end position="613"/>
    </location>
</feature>
<evidence type="ECO:0000256" key="2">
    <source>
        <dbReference type="SAM" id="Phobius"/>
    </source>
</evidence>
<keyword evidence="4" id="KW-1185">Reference proteome</keyword>
<feature type="transmembrane region" description="Helical" evidence="2">
    <location>
        <begin position="94"/>
        <end position="113"/>
    </location>
</feature>
<keyword evidence="2" id="KW-0472">Membrane</keyword>